<dbReference type="STRING" id="745531.A0A0C3NLM3"/>
<dbReference type="Proteomes" id="UP000053257">
    <property type="component" value="Unassembled WGS sequence"/>
</dbReference>
<name>A0A0C3NLM3_PHLG1</name>
<evidence type="ECO:0000313" key="3">
    <source>
        <dbReference type="Proteomes" id="UP000053257"/>
    </source>
</evidence>
<dbReference type="EMBL" id="KN840530">
    <property type="protein sequence ID" value="KIP05919.1"/>
    <property type="molecule type" value="Genomic_DNA"/>
</dbReference>
<dbReference type="OrthoDB" id="2799812at2759"/>
<gene>
    <name evidence="2" type="ORF">PHLGIDRAFT_73444</name>
</gene>
<keyword evidence="3" id="KW-1185">Reference proteome</keyword>
<dbReference type="Pfam" id="PF08386">
    <property type="entry name" value="Abhydrolase_4"/>
    <property type="match status" value="1"/>
</dbReference>
<sequence>GSFITNTSSPILLIGNTLDPVTPIAGARNMSSGFAGSVMLQQNSTGHSTLSGFSTCTALAIHAYFANGTLPAPDTVCQPDTAIFQNPANSSAEGGFVNITIPNTRRGEPEAYTLREAVDVVTRSDFLAKNSVMGRMMRRAF</sequence>
<dbReference type="HOGENOM" id="CLU_1829997_0_0_1"/>
<accession>A0A0C3NLM3</accession>
<organism evidence="2 3">
    <name type="scientific">Phlebiopsis gigantea (strain 11061_1 CR5-6)</name>
    <name type="common">White-rot fungus</name>
    <name type="synonym">Peniophora gigantea</name>
    <dbReference type="NCBI Taxonomy" id="745531"/>
    <lineage>
        <taxon>Eukaryota</taxon>
        <taxon>Fungi</taxon>
        <taxon>Dikarya</taxon>
        <taxon>Basidiomycota</taxon>
        <taxon>Agaricomycotina</taxon>
        <taxon>Agaricomycetes</taxon>
        <taxon>Polyporales</taxon>
        <taxon>Phanerochaetaceae</taxon>
        <taxon>Phlebiopsis</taxon>
    </lineage>
</organism>
<evidence type="ECO:0000259" key="1">
    <source>
        <dbReference type="Pfam" id="PF08386"/>
    </source>
</evidence>
<reference evidence="2 3" key="1">
    <citation type="journal article" date="2014" name="PLoS Genet.">
        <title>Analysis of the Phlebiopsis gigantea genome, transcriptome and secretome provides insight into its pioneer colonization strategies of wood.</title>
        <authorList>
            <person name="Hori C."/>
            <person name="Ishida T."/>
            <person name="Igarashi K."/>
            <person name="Samejima M."/>
            <person name="Suzuki H."/>
            <person name="Master E."/>
            <person name="Ferreira P."/>
            <person name="Ruiz-Duenas F.J."/>
            <person name="Held B."/>
            <person name="Canessa P."/>
            <person name="Larrondo L.F."/>
            <person name="Schmoll M."/>
            <person name="Druzhinina I.S."/>
            <person name="Kubicek C.P."/>
            <person name="Gaskell J.A."/>
            <person name="Kersten P."/>
            <person name="St John F."/>
            <person name="Glasner J."/>
            <person name="Sabat G."/>
            <person name="Splinter BonDurant S."/>
            <person name="Syed K."/>
            <person name="Yadav J."/>
            <person name="Mgbeahuruike A.C."/>
            <person name="Kovalchuk A."/>
            <person name="Asiegbu F.O."/>
            <person name="Lackner G."/>
            <person name="Hoffmeister D."/>
            <person name="Rencoret J."/>
            <person name="Gutierrez A."/>
            <person name="Sun H."/>
            <person name="Lindquist E."/>
            <person name="Barry K."/>
            <person name="Riley R."/>
            <person name="Grigoriev I.V."/>
            <person name="Henrissat B."/>
            <person name="Kues U."/>
            <person name="Berka R.M."/>
            <person name="Martinez A.T."/>
            <person name="Covert S.F."/>
            <person name="Blanchette R.A."/>
            <person name="Cullen D."/>
        </authorList>
    </citation>
    <scope>NUCLEOTIDE SEQUENCE [LARGE SCALE GENOMIC DNA]</scope>
    <source>
        <strain evidence="2 3">11061_1 CR5-6</strain>
    </source>
</reference>
<evidence type="ECO:0000313" key="2">
    <source>
        <dbReference type="EMBL" id="KIP05919.1"/>
    </source>
</evidence>
<feature type="non-terminal residue" evidence="2">
    <location>
        <position position="1"/>
    </location>
</feature>
<dbReference type="AlphaFoldDB" id="A0A0C3NLM3"/>
<proteinExistence type="predicted"/>
<dbReference type="InterPro" id="IPR013595">
    <property type="entry name" value="Pept_S33_TAP-like_C"/>
</dbReference>
<feature type="domain" description="Peptidase S33 tripeptidyl aminopeptidase-like C-terminal" evidence="1">
    <location>
        <begin position="7"/>
        <end position="77"/>
    </location>
</feature>
<protein>
    <recommendedName>
        <fullName evidence="1">Peptidase S33 tripeptidyl aminopeptidase-like C-terminal domain-containing protein</fullName>
    </recommendedName>
</protein>